<dbReference type="InParanoid" id="D2VZ15"/>
<dbReference type="PANTHER" id="PTHR11937">
    <property type="entry name" value="ACTIN"/>
    <property type="match status" value="1"/>
</dbReference>
<sequence length="335" mass="37232">MTKTAIIIDNGSCTMKVGIANEQDNTPTSIFPTLVGHHKKSTSTTIVGDEAIAKRGICTLKYPIEHCVITNIEAVREPKCNRERMTQIVFEEFNISSFYVAMQGVLALFASGKTSGIVLDLGESVSRAVPVYEGYALTHAISSWNFAGREITEYLVQAFAGCKIPYFAEHPTDVMTDMKHNICYVALDFDQENEKAVTDVSYELPDGSLINIGCERFKCTEELFNPNLDSHSGIHEQVFNSIRKCDMDVRKDMFSNIILAGGTTMFTGLSERVEKELSALAPSNVKINVEAPPFRKYSVWLGGSLLSSLSSFEPMWISCKEYDEIGPSIVHRKCF</sequence>
<comment type="similarity">
    <text evidence="1">Belongs to the actin family.</text>
</comment>
<name>D2VZ15_NAEGR</name>
<proteinExistence type="inferred from homology"/>
<evidence type="ECO:0000313" key="2">
    <source>
        <dbReference type="EMBL" id="EFC37910.1"/>
    </source>
</evidence>
<dbReference type="STRING" id="5762.D2VZ15"/>
<dbReference type="Gene3D" id="3.30.420.40">
    <property type="match status" value="3"/>
</dbReference>
<dbReference type="RefSeq" id="XP_002670654.1">
    <property type="nucleotide sequence ID" value="XM_002670608.1"/>
</dbReference>
<dbReference type="Pfam" id="PF00022">
    <property type="entry name" value="Actin"/>
    <property type="match status" value="1"/>
</dbReference>
<organism evidence="3">
    <name type="scientific">Naegleria gruberi</name>
    <name type="common">Amoeba</name>
    <dbReference type="NCBI Taxonomy" id="5762"/>
    <lineage>
        <taxon>Eukaryota</taxon>
        <taxon>Discoba</taxon>
        <taxon>Heterolobosea</taxon>
        <taxon>Tetramitia</taxon>
        <taxon>Eutetramitia</taxon>
        <taxon>Vahlkampfiidae</taxon>
        <taxon>Naegleria</taxon>
    </lineage>
</organism>
<dbReference type="GeneID" id="8857753"/>
<protein>
    <recommendedName>
        <fullName evidence="4">Actin</fullName>
    </recommendedName>
</protein>
<evidence type="ECO:0008006" key="4">
    <source>
        <dbReference type="Google" id="ProtNLM"/>
    </source>
</evidence>
<dbReference type="Proteomes" id="UP000006671">
    <property type="component" value="Unassembled WGS sequence"/>
</dbReference>
<reference evidence="2 3" key="1">
    <citation type="journal article" date="2010" name="Cell">
        <title>The genome of Naegleria gruberi illuminates early eukaryotic versatility.</title>
        <authorList>
            <person name="Fritz-Laylin L.K."/>
            <person name="Prochnik S.E."/>
            <person name="Ginger M.L."/>
            <person name="Dacks J.B."/>
            <person name="Carpenter M.L."/>
            <person name="Field M.C."/>
            <person name="Kuo A."/>
            <person name="Paredez A."/>
            <person name="Chapman J."/>
            <person name="Pham J."/>
            <person name="Shu S."/>
            <person name="Neupane R."/>
            <person name="Cipriano M."/>
            <person name="Mancuso J."/>
            <person name="Tu H."/>
            <person name="Salamov A."/>
            <person name="Lindquist E."/>
            <person name="Shapiro H."/>
            <person name="Lucas S."/>
            <person name="Grigoriev I.V."/>
            <person name="Cande W.Z."/>
            <person name="Fulton C."/>
            <person name="Rokhsar D.S."/>
            <person name="Dawson S.C."/>
        </authorList>
    </citation>
    <scope>NUCLEOTIDE SEQUENCE [LARGE SCALE GENOMIC DNA]</scope>
    <source>
        <strain evidence="2 3">NEG-M</strain>
    </source>
</reference>
<dbReference type="EMBL" id="GG738913">
    <property type="protein sequence ID" value="EFC37910.1"/>
    <property type="molecule type" value="Genomic_DNA"/>
</dbReference>
<dbReference type="AlphaFoldDB" id="D2VZ15"/>
<dbReference type="SMART" id="SM00268">
    <property type="entry name" value="ACTIN"/>
    <property type="match status" value="1"/>
</dbReference>
<gene>
    <name evidence="2" type="ORF">NAEGRDRAFT_44817</name>
</gene>
<dbReference type="VEuPathDB" id="AmoebaDB:NAEGRDRAFT_44817"/>
<evidence type="ECO:0000256" key="1">
    <source>
        <dbReference type="RuleBase" id="RU000487"/>
    </source>
</evidence>
<keyword evidence="3" id="KW-1185">Reference proteome</keyword>
<dbReference type="InterPro" id="IPR043129">
    <property type="entry name" value="ATPase_NBD"/>
</dbReference>
<dbReference type="KEGG" id="ngr:NAEGRDRAFT_44817"/>
<dbReference type="Gene3D" id="3.90.640.10">
    <property type="entry name" value="Actin, Chain A, domain 4"/>
    <property type="match status" value="1"/>
</dbReference>
<dbReference type="SUPFAM" id="SSF53067">
    <property type="entry name" value="Actin-like ATPase domain"/>
    <property type="match status" value="2"/>
</dbReference>
<accession>D2VZ15</accession>
<dbReference type="PRINTS" id="PR00190">
    <property type="entry name" value="ACTIN"/>
</dbReference>
<dbReference type="InterPro" id="IPR004000">
    <property type="entry name" value="Actin"/>
</dbReference>
<evidence type="ECO:0000313" key="3">
    <source>
        <dbReference type="Proteomes" id="UP000006671"/>
    </source>
</evidence>
<dbReference type="eggNOG" id="KOG0676">
    <property type="taxonomic scope" value="Eukaryota"/>
</dbReference>